<accession>A0A327RPH7</accession>
<feature type="transmembrane region" description="Helical" evidence="1">
    <location>
        <begin position="45"/>
        <end position="65"/>
    </location>
</feature>
<dbReference type="RefSeq" id="WP_111658482.1">
    <property type="nucleotide sequence ID" value="NZ_QLLO01000001.1"/>
</dbReference>
<proteinExistence type="predicted"/>
<keyword evidence="1" id="KW-0812">Transmembrane</keyword>
<dbReference type="OrthoDB" id="1376579at2"/>
<dbReference type="Proteomes" id="UP000248703">
    <property type="component" value="Unassembled WGS sequence"/>
</dbReference>
<organism evidence="2 3">
    <name type="scientific">Olleya aquimaris</name>
    <dbReference type="NCBI Taxonomy" id="639310"/>
    <lineage>
        <taxon>Bacteria</taxon>
        <taxon>Pseudomonadati</taxon>
        <taxon>Bacteroidota</taxon>
        <taxon>Flavobacteriia</taxon>
        <taxon>Flavobacteriales</taxon>
        <taxon>Flavobacteriaceae</taxon>
    </lineage>
</organism>
<reference evidence="2 3" key="1">
    <citation type="submission" date="2018-06" db="EMBL/GenBank/DDBJ databases">
        <title>Genomic Encyclopedia of Archaeal and Bacterial Type Strains, Phase II (KMG-II): from individual species to whole genera.</title>
        <authorList>
            <person name="Goeker M."/>
        </authorList>
    </citation>
    <scope>NUCLEOTIDE SEQUENCE [LARGE SCALE GENOMIC DNA]</scope>
    <source>
        <strain evidence="2 3">DSM 24464</strain>
    </source>
</reference>
<evidence type="ECO:0000313" key="3">
    <source>
        <dbReference type="Proteomes" id="UP000248703"/>
    </source>
</evidence>
<keyword evidence="3" id="KW-1185">Reference proteome</keyword>
<dbReference type="EMBL" id="QLLO01000001">
    <property type="protein sequence ID" value="RAJ17842.1"/>
    <property type="molecule type" value="Genomic_DNA"/>
</dbReference>
<protein>
    <submittedName>
        <fullName evidence="2">Uncharacterized protein</fullName>
    </submittedName>
</protein>
<feature type="transmembrane region" description="Helical" evidence="1">
    <location>
        <begin position="12"/>
        <end position="33"/>
    </location>
</feature>
<keyword evidence="1" id="KW-0472">Membrane</keyword>
<name>A0A327RPH7_9FLAO</name>
<evidence type="ECO:0000313" key="2">
    <source>
        <dbReference type="EMBL" id="RAJ17842.1"/>
    </source>
</evidence>
<sequence>MNVLIEGGDYTMVILIVLLIMFGIPVILSLIAFFLKNKKPKTAKVLGIIALVYLIISLGYCGVLAI</sequence>
<dbReference type="AlphaFoldDB" id="A0A327RPH7"/>
<keyword evidence="1" id="KW-1133">Transmembrane helix</keyword>
<evidence type="ECO:0000256" key="1">
    <source>
        <dbReference type="SAM" id="Phobius"/>
    </source>
</evidence>
<comment type="caution">
    <text evidence="2">The sequence shown here is derived from an EMBL/GenBank/DDBJ whole genome shotgun (WGS) entry which is preliminary data.</text>
</comment>
<gene>
    <name evidence="2" type="ORF">LY08_00111</name>
</gene>